<keyword evidence="1" id="KW-0560">Oxidoreductase</keyword>
<dbReference type="EMBL" id="JAPCKK010000018">
    <property type="protein sequence ID" value="MDP4098125.1"/>
    <property type="molecule type" value="Genomic_DNA"/>
</dbReference>
<feature type="domain" description="NADP-dependent oxidoreductase" evidence="2">
    <location>
        <begin position="16"/>
        <end position="324"/>
    </location>
</feature>
<reference evidence="3 4" key="1">
    <citation type="submission" date="2022-10" db="EMBL/GenBank/DDBJ databases">
        <title>Paenibacillus description and whole genome data of maize root bacterial community.</title>
        <authorList>
            <person name="Marton D."/>
            <person name="Farkas M."/>
            <person name="Cserhati M."/>
        </authorList>
    </citation>
    <scope>NUCLEOTIDE SEQUENCE [LARGE SCALE GENOMIC DNA]</scope>
    <source>
        <strain evidence="3 4">P96</strain>
    </source>
</reference>
<gene>
    <name evidence="3" type="ORF">OIN60_15305</name>
</gene>
<dbReference type="Proteomes" id="UP001241848">
    <property type="component" value="Unassembled WGS sequence"/>
</dbReference>
<sequence length="335" mass="36901">MFTRQLGRSGIEVSALGLGCWAIGGPWHDAETGEAFGWGEVDDQDSIAAIHCAIDAGITLIDTSDNYGAGHSERVIGQALQGRRSQVVIATKFGFVTNEKTKQATGQNASRAYIKQACEASLRRLNTDYIDLYQFHLGDYPKEQAAEVMAVLEELVSEGKIRYFGWSTDLPDRARIFAQSPHCAAIQHEMNIFRDNSDMISLCEKHKLASINRGPLAMGLLTGKYSDAVTVTDPKDIRGRSNLDWLTYFKNGMPSPSMITQLHHIREILTSNGRSLTQGALAWLWAKSDLTLPIPGFRNVNQVLENAQAAEFGPLTQAQMEQIQLLLTQAAESSN</sequence>
<dbReference type="SUPFAM" id="SSF51430">
    <property type="entry name" value="NAD(P)-linked oxidoreductase"/>
    <property type="match status" value="1"/>
</dbReference>
<dbReference type="InterPro" id="IPR036812">
    <property type="entry name" value="NAD(P)_OxRdtase_dom_sf"/>
</dbReference>
<evidence type="ECO:0000313" key="4">
    <source>
        <dbReference type="Proteomes" id="UP001241848"/>
    </source>
</evidence>
<dbReference type="InterPro" id="IPR050523">
    <property type="entry name" value="AKR_Detox_Biosynth"/>
</dbReference>
<evidence type="ECO:0000256" key="1">
    <source>
        <dbReference type="ARBA" id="ARBA00023002"/>
    </source>
</evidence>
<dbReference type="RefSeq" id="WP_305755748.1">
    <property type="nucleotide sequence ID" value="NZ_JAPCKK010000018.1"/>
</dbReference>
<name>A0ABT9FTU9_9BACL</name>
<comment type="caution">
    <text evidence="3">The sequence shown here is derived from an EMBL/GenBank/DDBJ whole genome shotgun (WGS) entry which is preliminary data.</text>
</comment>
<dbReference type="PANTHER" id="PTHR43364:SF4">
    <property type="entry name" value="NAD(P)-LINKED OXIDOREDUCTASE SUPERFAMILY PROTEIN"/>
    <property type="match status" value="1"/>
</dbReference>
<proteinExistence type="predicted"/>
<dbReference type="Pfam" id="PF00248">
    <property type="entry name" value="Aldo_ket_red"/>
    <property type="match status" value="1"/>
</dbReference>
<evidence type="ECO:0000259" key="2">
    <source>
        <dbReference type="Pfam" id="PF00248"/>
    </source>
</evidence>
<dbReference type="InterPro" id="IPR023210">
    <property type="entry name" value="NADP_OxRdtase_dom"/>
</dbReference>
<dbReference type="CDD" id="cd19086">
    <property type="entry name" value="AKR_AKR11C1"/>
    <property type="match status" value="1"/>
</dbReference>
<dbReference type="PANTHER" id="PTHR43364">
    <property type="entry name" value="NADH-SPECIFIC METHYLGLYOXAL REDUCTASE-RELATED"/>
    <property type="match status" value="1"/>
</dbReference>
<dbReference type="Gene3D" id="3.20.20.100">
    <property type="entry name" value="NADP-dependent oxidoreductase domain"/>
    <property type="match status" value="1"/>
</dbReference>
<protein>
    <submittedName>
        <fullName evidence="3">Aldo/keto reductase</fullName>
    </submittedName>
</protein>
<keyword evidence="4" id="KW-1185">Reference proteome</keyword>
<evidence type="ECO:0000313" key="3">
    <source>
        <dbReference type="EMBL" id="MDP4098125.1"/>
    </source>
</evidence>
<accession>A0ABT9FTU9</accession>
<organism evidence="3 4">
    <name type="scientific">Paenibacillus zeirhizosphaerae</name>
    <dbReference type="NCBI Taxonomy" id="2987519"/>
    <lineage>
        <taxon>Bacteria</taxon>
        <taxon>Bacillati</taxon>
        <taxon>Bacillota</taxon>
        <taxon>Bacilli</taxon>
        <taxon>Bacillales</taxon>
        <taxon>Paenibacillaceae</taxon>
        <taxon>Paenibacillus</taxon>
    </lineage>
</organism>